<evidence type="ECO:0000313" key="4">
    <source>
        <dbReference type="Proteomes" id="UP001596435"/>
    </source>
</evidence>
<feature type="compositionally biased region" description="Gly residues" evidence="1">
    <location>
        <begin position="1"/>
        <end position="18"/>
    </location>
</feature>
<evidence type="ECO:0000256" key="1">
    <source>
        <dbReference type="SAM" id="MobiDB-lite"/>
    </source>
</evidence>
<protein>
    <submittedName>
        <fullName evidence="3">Uncharacterized protein</fullName>
    </submittedName>
</protein>
<dbReference type="EMBL" id="JBHTAJ010000042">
    <property type="protein sequence ID" value="MFC7182169.1"/>
    <property type="molecule type" value="Genomic_DNA"/>
</dbReference>
<feature type="region of interest" description="Disordered" evidence="1">
    <location>
        <begin position="115"/>
        <end position="144"/>
    </location>
</feature>
<evidence type="ECO:0000256" key="2">
    <source>
        <dbReference type="SAM" id="Phobius"/>
    </source>
</evidence>
<comment type="caution">
    <text evidence="3">The sequence shown here is derived from an EMBL/GenBank/DDBJ whole genome shotgun (WGS) entry which is preliminary data.</text>
</comment>
<proteinExistence type="predicted"/>
<evidence type="ECO:0000313" key="3">
    <source>
        <dbReference type="EMBL" id="MFC7182169.1"/>
    </source>
</evidence>
<name>A0ABW2FY52_9ACTN</name>
<accession>A0ABW2FY52</accession>
<organism evidence="3 4">
    <name type="scientific">Kitasatospora paranensis</name>
    <dbReference type="NCBI Taxonomy" id="258053"/>
    <lineage>
        <taxon>Bacteria</taxon>
        <taxon>Bacillati</taxon>
        <taxon>Actinomycetota</taxon>
        <taxon>Actinomycetes</taxon>
        <taxon>Kitasatosporales</taxon>
        <taxon>Streptomycetaceae</taxon>
        <taxon>Kitasatospora</taxon>
    </lineage>
</organism>
<feature type="region of interest" description="Disordered" evidence="1">
    <location>
        <begin position="1"/>
        <end position="36"/>
    </location>
</feature>
<sequence>MGNGWGGPQGRDNGGGDGPDWAAMADQHERETRRRRQLRVVGGTVAAVLLVGGVTATAVTVSGSSGGRNAAAGTATTGASARAALADDGSDPVVVGTAPGASAGPSASAAASAGAAASPSGTAGGRPSGRASAGASSAAPTDPLTRISSAATDTAPLDPAAMFADHLTVGGRVWTRLTTASTVPCWKATTGGLGDVLAPQGCRTMLRATYTSGSSAVTVGVAVLDSRAQADAAAAGYRGQVQGLVPSGHTSYCTGPGCANTHGSVGRYDYFTVAGTVKPGGNTADATAAAAQGDFAGYARGRLLARGQ</sequence>
<reference evidence="4" key="1">
    <citation type="journal article" date="2019" name="Int. J. Syst. Evol. Microbiol.">
        <title>The Global Catalogue of Microorganisms (GCM) 10K type strain sequencing project: providing services to taxonomists for standard genome sequencing and annotation.</title>
        <authorList>
            <consortium name="The Broad Institute Genomics Platform"/>
            <consortium name="The Broad Institute Genome Sequencing Center for Infectious Disease"/>
            <person name="Wu L."/>
            <person name="Ma J."/>
        </authorList>
    </citation>
    <scope>NUCLEOTIDE SEQUENCE [LARGE SCALE GENOMIC DNA]</scope>
    <source>
        <strain evidence="4">CGMCC 1.12859</strain>
    </source>
</reference>
<dbReference type="Proteomes" id="UP001596435">
    <property type="component" value="Unassembled WGS sequence"/>
</dbReference>
<feature type="compositionally biased region" description="Low complexity" evidence="1">
    <location>
        <begin position="128"/>
        <end position="140"/>
    </location>
</feature>
<keyword evidence="2" id="KW-0472">Membrane</keyword>
<dbReference type="RefSeq" id="WP_380231761.1">
    <property type="nucleotide sequence ID" value="NZ_JBHSVH010000002.1"/>
</dbReference>
<keyword evidence="2" id="KW-0812">Transmembrane</keyword>
<feature type="transmembrane region" description="Helical" evidence="2">
    <location>
        <begin position="40"/>
        <end position="61"/>
    </location>
</feature>
<keyword evidence="4" id="KW-1185">Reference proteome</keyword>
<keyword evidence="2" id="KW-1133">Transmembrane helix</keyword>
<gene>
    <name evidence="3" type="ORF">ACFQMG_21730</name>
</gene>